<comment type="subcellular location">
    <subcellularLocation>
        <location evidence="1">Membrane</location>
        <topology evidence="1">Multi-pass membrane protein</topology>
    </subcellularLocation>
</comment>
<dbReference type="PANTHER" id="PTHR20765">
    <property type="entry name" value="SOLUTE CARRIER FAMILY 43 MEMBER 3-RELATED"/>
    <property type="match status" value="1"/>
</dbReference>
<feature type="transmembrane region" description="Helical" evidence="3">
    <location>
        <begin position="392"/>
        <end position="413"/>
    </location>
</feature>
<dbReference type="GO" id="GO:0015245">
    <property type="term" value="F:fatty acid transmembrane transporter activity"/>
    <property type="evidence" value="ECO:0007669"/>
    <property type="project" value="Ensembl"/>
</dbReference>
<reference evidence="4" key="1">
    <citation type="submission" date="2025-08" db="UniProtKB">
        <authorList>
            <consortium name="Ensembl"/>
        </authorList>
    </citation>
    <scope>IDENTIFICATION</scope>
</reference>
<sequence>MAGLGLPLRLATLLTGLLECLCFAGVLFGWPSLVFVFKKEHYFEKLCEPDAGLIGNATEQADCKVQDERFSLIFTIASFMNNFMTFPSGYVFDRFRTTVARLIAIFFYTTATLIIAFTSAGSAVLLFLAMPLLSVGGILFLITNLQIGNLFGQHRSTIITLYNGAFDSSSAVFLIIKLLYETGTSLRASFIFLSVCSTWHVARTFLLMPRGHIPYPLPHDYSYGLCSGNGPTKEEKEAAEQENRELQSKEFLSAKEETPGAGLQQEARSFWSYAFSLRFAWHLVWLSVIQLWHYLFIGTLNSLLTNMAQGDKELVSSYTNAFAFTQFGVLVAPWNGVLMDRLKQKYQKEARETGSSTWVVALCSTVPSLALTSLLSLGFALCASVPVLPLQYLTFILQVISRSFLYGSNAAFLTVAFPSQHFGKLFGLVMALSAVVSLLQFPIFTLIKGPLQNDPFYVSSGGWASLAGGLGLRPLPPRTSRLEGLSKGHPKPGCDGLDM</sequence>
<evidence type="ECO:0000313" key="5">
    <source>
        <dbReference type="Proteomes" id="UP000233220"/>
    </source>
</evidence>
<feature type="transmembrane region" description="Helical" evidence="3">
    <location>
        <begin position="425"/>
        <end position="444"/>
    </location>
</feature>
<evidence type="ECO:0000256" key="3">
    <source>
        <dbReference type="SAM" id="Phobius"/>
    </source>
</evidence>
<dbReference type="Pfam" id="PF07690">
    <property type="entry name" value="MFS_1"/>
    <property type="match status" value="1"/>
</dbReference>
<keyword evidence="3" id="KW-0472">Membrane</keyword>
<organism evidence="4 5">
    <name type="scientific">Saimiri boliviensis boliviensis</name>
    <name type="common">Bolivian squirrel monkey</name>
    <dbReference type="NCBI Taxonomy" id="39432"/>
    <lineage>
        <taxon>Eukaryota</taxon>
        <taxon>Metazoa</taxon>
        <taxon>Chordata</taxon>
        <taxon>Craniata</taxon>
        <taxon>Vertebrata</taxon>
        <taxon>Euteleostomi</taxon>
        <taxon>Mammalia</taxon>
        <taxon>Eutheria</taxon>
        <taxon>Euarchontoglires</taxon>
        <taxon>Primates</taxon>
        <taxon>Haplorrhini</taxon>
        <taxon>Platyrrhini</taxon>
        <taxon>Cebidae</taxon>
        <taxon>Saimiriinae</taxon>
        <taxon>Saimiri</taxon>
    </lineage>
</organism>
<dbReference type="GO" id="GO:0035344">
    <property type="term" value="P:hypoxanthine transport"/>
    <property type="evidence" value="ECO:0007669"/>
    <property type="project" value="Ensembl"/>
</dbReference>
<feature type="transmembrane region" description="Helical" evidence="3">
    <location>
        <begin position="159"/>
        <end position="180"/>
    </location>
</feature>
<name>A0A2K6U1R0_SAIBB</name>
<dbReference type="STRING" id="39432.ENSSBOP00000025842"/>
<dbReference type="SUPFAM" id="SSF103473">
    <property type="entry name" value="MFS general substrate transporter"/>
    <property type="match status" value="1"/>
</dbReference>
<dbReference type="GO" id="GO:0015207">
    <property type="term" value="F:adenine transmembrane transporter activity"/>
    <property type="evidence" value="ECO:0007669"/>
    <property type="project" value="Ensembl"/>
</dbReference>
<evidence type="ECO:0000313" key="4">
    <source>
        <dbReference type="Ensembl" id="ENSSBOP00000025842.1"/>
    </source>
</evidence>
<dbReference type="InterPro" id="IPR036259">
    <property type="entry name" value="MFS_trans_sf"/>
</dbReference>
<feature type="transmembrane region" description="Helical" evidence="3">
    <location>
        <begin position="317"/>
        <end position="337"/>
    </location>
</feature>
<accession>A0A2K6U1R0</accession>
<keyword evidence="5" id="KW-1185">Reference proteome</keyword>
<dbReference type="GO" id="GO:0016323">
    <property type="term" value="C:basolateral plasma membrane"/>
    <property type="evidence" value="ECO:0007669"/>
    <property type="project" value="Ensembl"/>
</dbReference>
<dbReference type="InterPro" id="IPR011701">
    <property type="entry name" value="MFS"/>
</dbReference>
<gene>
    <name evidence="4" type="primary">SLC43A3</name>
</gene>
<feature type="region of interest" description="Disordered" evidence="2">
    <location>
        <begin position="478"/>
        <end position="499"/>
    </location>
</feature>
<feature type="transmembrane region" description="Helical" evidence="3">
    <location>
        <begin position="358"/>
        <end position="380"/>
    </location>
</feature>
<feature type="transmembrane region" description="Helical" evidence="3">
    <location>
        <begin position="123"/>
        <end position="147"/>
    </location>
</feature>
<dbReference type="GO" id="GO:0015208">
    <property type="term" value="F:guanine transmembrane transporter activity"/>
    <property type="evidence" value="ECO:0007669"/>
    <property type="project" value="Ensembl"/>
</dbReference>
<keyword evidence="3" id="KW-1133">Transmembrane helix</keyword>
<dbReference type="AlphaFoldDB" id="A0A2K6U1R0"/>
<dbReference type="Gene3D" id="1.20.1250.20">
    <property type="entry name" value="MFS general substrate transporter like domains"/>
    <property type="match status" value="1"/>
</dbReference>
<dbReference type="Ensembl" id="ENSSBOT00000042711.1">
    <property type="protein sequence ID" value="ENSSBOP00000025842.1"/>
    <property type="gene ID" value="ENSSBOG00000029377.1"/>
</dbReference>
<dbReference type="InterPro" id="IPR027197">
    <property type="entry name" value="SLC43A3"/>
</dbReference>
<reference evidence="4" key="2">
    <citation type="submission" date="2025-09" db="UniProtKB">
        <authorList>
            <consortium name="Ensembl"/>
        </authorList>
    </citation>
    <scope>IDENTIFICATION</scope>
</reference>
<feature type="transmembrane region" description="Helical" evidence="3">
    <location>
        <begin position="12"/>
        <end position="30"/>
    </location>
</feature>
<dbReference type="Proteomes" id="UP000233220">
    <property type="component" value="Unplaced"/>
</dbReference>
<dbReference type="GO" id="GO:0042910">
    <property type="term" value="F:xenobiotic transmembrane transporter activity"/>
    <property type="evidence" value="ECO:0007669"/>
    <property type="project" value="Ensembl"/>
</dbReference>
<evidence type="ECO:0000256" key="1">
    <source>
        <dbReference type="ARBA" id="ARBA00004141"/>
    </source>
</evidence>
<feature type="transmembrane region" description="Helical" evidence="3">
    <location>
        <begin position="99"/>
        <end position="117"/>
    </location>
</feature>
<evidence type="ECO:0000256" key="2">
    <source>
        <dbReference type="SAM" id="MobiDB-lite"/>
    </source>
</evidence>
<keyword evidence="3" id="KW-0812">Transmembrane</keyword>
<proteinExistence type="predicted"/>
<feature type="transmembrane region" description="Helical" evidence="3">
    <location>
        <begin position="279"/>
        <end position="297"/>
    </location>
</feature>
<protein>
    <submittedName>
        <fullName evidence="4">Solute carrier family 43 member 3</fullName>
    </submittedName>
</protein>
<dbReference type="PANTHER" id="PTHR20765:SF1">
    <property type="entry name" value="EQUILIBRATIVE NUCLEOBASE TRANSPORTER 1"/>
    <property type="match status" value="1"/>
</dbReference>
<feature type="transmembrane region" description="Helical" evidence="3">
    <location>
        <begin position="70"/>
        <end position="92"/>
    </location>
</feature>
<dbReference type="GeneTree" id="ENSGT00940000157622"/>